<evidence type="ECO:0000313" key="3">
    <source>
        <dbReference type="EMBL" id="GGG89140.1"/>
    </source>
</evidence>
<dbReference type="PANTHER" id="PTHR33505">
    <property type="entry name" value="ZGC:162634"/>
    <property type="match status" value="1"/>
</dbReference>
<dbReference type="Gene3D" id="2.20.25.10">
    <property type="match status" value="1"/>
</dbReference>
<evidence type="ECO:0000256" key="2">
    <source>
        <dbReference type="SAM" id="MobiDB-lite"/>
    </source>
</evidence>
<reference evidence="4" key="1">
    <citation type="journal article" date="2019" name="Int. J. Syst. Evol. Microbiol.">
        <title>The Global Catalogue of Microorganisms (GCM) 10K type strain sequencing project: providing services to taxonomists for standard genome sequencing and annotation.</title>
        <authorList>
            <consortium name="The Broad Institute Genomics Platform"/>
            <consortium name="The Broad Institute Genome Sequencing Center for Infectious Disease"/>
            <person name="Wu L."/>
            <person name="Ma J."/>
        </authorList>
    </citation>
    <scope>NUCLEOTIDE SEQUENCE [LARGE SCALE GENOMIC DNA]</scope>
    <source>
        <strain evidence="4">CGMCC 1.12766</strain>
    </source>
</reference>
<protein>
    <recommendedName>
        <fullName evidence="1">UPF0434 protein GCM10007420_00170</fullName>
    </recommendedName>
</protein>
<feature type="region of interest" description="Disordered" evidence="2">
    <location>
        <begin position="26"/>
        <end position="45"/>
    </location>
</feature>
<keyword evidence="4" id="KW-1185">Reference proteome</keyword>
<dbReference type="Pfam" id="PF03966">
    <property type="entry name" value="Trm112p"/>
    <property type="match status" value="1"/>
</dbReference>
<proteinExistence type="inferred from homology"/>
<sequence>MPLAGRHPVRLADSIRLAGHTGFALNTLPMSTDKDSQTANPRRSAHVDPKLLEILVCPVTRQTLEYDREAGELISRAAGLAYPVREGVPVMLPEEARRIDG</sequence>
<evidence type="ECO:0000313" key="4">
    <source>
        <dbReference type="Proteomes" id="UP000648722"/>
    </source>
</evidence>
<dbReference type="InterPro" id="IPR005651">
    <property type="entry name" value="Trm112-like"/>
</dbReference>
<name>A0ABQ1XBG9_9PROT</name>
<comment type="similarity">
    <text evidence="1">Belongs to the UPF0434 family.</text>
</comment>
<comment type="caution">
    <text evidence="3">The sequence shown here is derived from an EMBL/GenBank/DDBJ whole genome shotgun (WGS) entry which is preliminary data.</text>
</comment>
<accession>A0ABQ1XBG9</accession>
<dbReference type="EMBL" id="BMFS01000001">
    <property type="protein sequence ID" value="GGG89140.1"/>
    <property type="molecule type" value="Genomic_DNA"/>
</dbReference>
<organism evidence="3 4">
    <name type="scientific">Glycocaulis albus</name>
    <dbReference type="NCBI Taxonomy" id="1382801"/>
    <lineage>
        <taxon>Bacteria</taxon>
        <taxon>Pseudomonadati</taxon>
        <taxon>Pseudomonadota</taxon>
        <taxon>Alphaproteobacteria</taxon>
        <taxon>Maricaulales</taxon>
        <taxon>Maricaulaceae</taxon>
        <taxon>Glycocaulis</taxon>
    </lineage>
</organism>
<evidence type="ECO:0000256" key="1">
    <source>
        <dbReference type="HAMAP-Rule" id="MF_01187"/>
    </source>
</evidence>
<gene>
    <name evidence="3" type="ORF">GCM10007420_00170</name>
</gene>
<dbReference type="PANTHER" id="PTHR33505:SF4">
    <property type="entry name" value="PROTEIN PREY, MITOCHONDRIAL"/>
    <property type="match status" value="1"/>
</dbReference>
<dbReference type="HAMAP" id="MF_01187">
    <property type="entry name" value="UPF0434"/>
    <property type="match status" value="1"/>
</dbReference>
<dbReference type="Proteomes" id="UP000648722">
    <property type="component" value="Unassembled WGS sequence"/>
</dbReference>
<dbReference type="SUPFAM" id="SSF158997">
    <property type="entry name" value="Trm112p-like"/>
    <property type="match status" value="1"/>
</dbReference>